<dbReference type="PANTHER" id="PTHR14969">
    <property type="entry name" value="SPHINGOSINE-1-PHOSPHATE PHOSPHOHYDROLASE"/>
    <property type="match status" value="1"/>
</dbReference>
<feature type="transmembrane region" description="Helical" evidence="1">
    <location>
        <begin position="126"/>
        <end position="148"/>
    </location>
</feature>
<dbReference type="Gene3D" id="1.20.144.10">
    <property type="entry name" value="Phosphatidic acid phosphatase type 2/haloperoxidase"/>
    <property type="match status" value="2"/>
</dbReference>
<feature type="transmembrane region" description="Helical" evidence="1">
    <location>
        <begin position="7"/>
        <end position="28"/>
    </location>
</feature>
<keyword evidence="1" id="KW-0472">Membrane</keyword>
<sequence length="222" mass="25187">MKLKSYLAIAFVISAVCMIGFSLMSLFISDHKIVHFDTKVIRAIQGMESPTLTNVMKIFTFIGSAPFVIVMSSAILFFLYKVLHHRLELILFIVSIIGSAALNGLLKHFFHRIRPNLHRLIDIGGYSFPSGHAMNAFSVYVIITFLLWRHIPRKSGRIFLILFSSFMVLAIGVSRVYLGVHYPSDIVGGYFASGFWMATAIWVFQFYKERSNKSHKIALISD</sequence>
<dbReference type="PANTHER" id="PTHR14969:SF13">
    <property type="entry name" value="AT30094P"/>
    <property type="match status" value="1"/>
</dbReference>
<feature type="transmembrane region" description="Helical" evidence="1">
    <location>
        <begin position="58"/>
        <end position="80"/>
    </location>
</feature>
<dbReference type="EMBL" id="VIVN01000011">
    <property type="protein sequence ID" value="TWD96408.1"/>
    <property type="molecule type" value="Genomic_DNA"/>
</dbReference>
<evidence type="ECO:0000256" key="1">
    <source>
        <dbReference type="SAM" id="Phobius"/>
    </source>
</evidence>
<keyword evidence="4" id="KW-1185">Reference proteome</keyword>
<dbReference type="RefSeq" id="WP_144566906.1">
    <property type="nucleotide sequence ID" value="NZ_VIVN01000011.1"/>
</dbReference>
<name>A0A561D014_9BACI</name>
<accession>A0A561D014</accession>
<evidence type="ECO:0000313" key="3">
    <source>
        <dbReference type="EMBL" id="TWD96408.1"/>
    </source>
</evidence>
<dbReference type="SUPFAM" id="SSF48317">
    <property type="entry name" value="Acid phosphatase/Vanadium-dependent haloperoxidase"/>
    <property type="match status" value="1"/>
</dbReference>
<keyword evidence="1" id="KW-1133">Transmembrane helix</keyword>
<comment type="caution">
    <text evidence="3">The sequence shown here is derived from an EMBL/GenBank/DDBJ whole genome shotgun (WGS) entry which is preliminary data.</text>
</comment>
<feature type="domain" description="Phosphatidic acid phosphatase type 2/haloperoxidase" evidence="2">
    <location>
        <begin position="87"/>
        <end position="201"/>
    </location>
</feature>
<evidence type="ECO:0000259" key="2">
    <source>
        <dbReference type="SMART" id="SM00014"/>
    </source>
</evidence>
<evidence type="ECO:0000313" key="4">
    <source>
        <dbReference type="Proteomes" id="UP000319671"/>
    </source>
</evidence>
<dbReference type="SMART" id="SM00014">
    <property type="entry name" value="acidPPc"/>
    <property type="match status" value="1"/>
</dbReference>
<dbReference type="AlphaFoldDB" id="A0A561D014"/>
<protein>
    <submittedName>
        <fullName evidence="3">Undecaprenyl-diphosphatase</fullName>
    </submittedName>
</protein>
<feature type="transmembrane region" description="Helical" evidence="1">
    <location>
        <begin position="87"/>
        <end position="106"/>
    </location>
</feature>
<proteinExistence type="predicted"/>
<dbReference type="Pfam" id="PF01569">
    <property type="entry name" value="PAP2"/>
    <property type="match status" value="1"/>
</dbReference>
<dbReference type="InterPro" id="IPR036938">
    <property type="entry name" value="PAP2/HPO_sf"/>
</dbReference>
<gene>
    <name evidence="3" type="ORF">FB550_11157</name>
</gene>
<feature type="transmembrane region" description="Helical" evidence="1">
    <location>
        <begin position="160"/>
        <end position="180"/>
    </location>
</feature>
<dbReference type="Proteomes" id="UP000319671">
    <property type="component" value="Unassembled WGS sequence"/>
</dbReference>
<organism evidence="3 4">
    <name type="scientific">Neobacillus bataviensis</name>
    <dbReference type="NCBI Taxonomy" id="220685"/>
    <lineage>
        <taxon>Bacteria</taxon>
        <taxon>Bacillati</taxon>
        <taxon>Bacillota</taxon>
        <taxon>Bacilli</taxon>
        <taxon>Bacillales</taxon>
        <taxon>Bacillaceae</taxon>
        <taxon>Neobacillus</taxon>
    </lineage>
</organism>
<dbReference type="CDD" id="cd03392">
    <property type="entry name" value="PAP2_like_2"/>
    <property type="match status" value="1"/>
</dbReference>
<feature type="transmembrane region" description="Helical" evidence="1">
    <location>
        <begin position="186"/>
        <end position="207"/>
    </location>
</feature>
<keyword evidence="1" id="KW-0812">Transmembrane</keyword>
<reference evidence="3 4" key="1">
    <citation type="submission" date="2019-06" db="EMBL/GenBank/DDBJ databases">
        <title>Sorghum-associated microbial communities from plants grown in Nebraska, USA.</title>
        <authorList>
            <person name="Schachtman D."/>
        </authorList>
    </citation>
    <scope>NUCLEOTIDE SEQUENCE [LARGE SCALE GENOMIC DNA]</scope>
    <source>
        <strain evidence="3 4">2482</strain>
    </source>
</reference>
<dbReference type="InterPro" id="IPR000326">
    <property type="entry name" value="PAP2/HPO"/>
</dbReference>